<dbReference type="Pfam" id="PF13487">
    <property type="entry name" value="HD_5"/>
    <property type="match status" value="1"/>
</dbReference>
<dbReference type="KEGG" id="tfr:BR63_10890"/>
<evidence type="ECO:0000259" key="3">
    <source>
        <dbReference type="PROSITE" id="PS51832"/>
    </source>
</evidence>
<keyword evidence="1" id="KW-0812">Transmembrane</keyword>
<evidence type="ECO:0000313" key="4">
    <source>
        <dbReference type="EMBL" id="QNB46768.1"/>
    </source>
</evidence>
<evidence type="ECO:0000256" key="1">
    <source>
        <dbReference type="SAM" id="Phobius"/>
    </source>
</evidence>
<name>A0A7G6E3W4_THEFR</name>
<reference evidence="4 5" key="1">
    <citation type="journal article" date="2019" name="Front. Microbiol.">
        <title>Thermoanaerosceptrum fracticalcis gen. nov. sp. nov., a Novel Fumarate-Fermenting Microorganism From a Deep Fractured Carbonate Aquifer of the US Great Basin.</title>
        <authorList>
            <person name="Hamilton-Brehm S.D."/>
            <person name="Stewart L.E."/>
            <person name="Zavarin M."/>
            <person name="Caldwell M."/>
            <person name="Lawson P.A."/>
            <person name="Onstott T.C."/>
            <person name="Grzymski J."/>
            <person name="Neveux I."/>
            <person name="Lollar B.S."/>
            <person name="Russell C.E."/>
            <person name="Moser D.P."/>
        </authorList>
    </citation>
    <scope>NUCLEOTIDE SEQUENCE [LARGE SCALE GENOMIC DNA]</scope>
    <source>
        <strain evidence="4 5">DRI-13</strain>
    </source>
</reference>
<dbReference type="PROSITE" id="PS51832">
    <property type="entry name" value="HD_GYP"/>
    <property type="match status" value="1"/>
</dbReference>
<feature type="domain" description="HD-GYP" evidence="3">
    <location>
        <begin position="111"/>
        <end position="306"/>
    </location>
</feature>
<dbReference type="OrthoDB" id="9798833at2"/>
<evidence type="ECO:0000259" key="2">
    <source>
        <dbReference type="PROSITE" id="PS51831"/>
    </source>
</evidence>
<protein>
    <submittedName>
        <fullName evidence="4">HD domain-containing protein</fullName>
    </submittedName>
</protein>
<keyword evidence="1" id="KW-1133">Transmembrane helix</keyword>
<dbReference type="AlphaFoldDB" id="A0A7G6E3W4"/>
<dbReference type="InterPro" id="IPR006675">
    <property type="entry name" value="HDIG_dom"/>
</dbReference>
<accession>A0A7G6E3W4</accession>
<dbReference type="SMART" id="SM00471">
    <property type="entry name" value="HDc"/>
    <property type="match status" value="1"/>
</dbReference>
<proteinExistence type="predicted"/>
<dbReference type="SUPFAM" id="SSF109604">
    <property type="entry name" value="HD-domain/PDEase-like"/>
    <property type="match status" value="1"/>
</dbReference>
<dbReference type="PANTHER" id="PTHR43155:SF2">
    <property type="entry name" value="CYCLIC DI-GMP PHOSPHODIESTERASE PA4108"/>
    <property type="match status" value="1"/>
</dbReference>
<feature type="transmembrane region" description="Helical" evidence="1">
    <location>
        <begin position="85"/>
        <end position="102"/>
    </location>
</feature>
<organism evidence="4 5">
    <name type="scientific">Thermanaerosceptrum fracticalcis</name>
    <dbReference type="NCBI Taxonomy" id="1712410"/>
    <lineage>
        <taxon>Bacteria</taxon>
        <taxon>Bacillati</taxon>
        <taxon>Bacillota</taxon>
        <taxon>Clostridia</taxon>
        <taxon>Eubacteriales</taxon>
        <taxon>Peptococcaceae</taxon>
        <taxon>Thermanaerosceptrum</taxon>
    </lineage>
</organism>
<gene>
    <name evidence="4" type="ORF">BR63_10890</name>
</gene>
<dbReference type="EMBL" id="CP045798">
    <property type="protein sequence ID" value="QNB46768.1"/>
    <property type="molecule type" value="Genomic_DNA"/>
</dbReference>
<dbReference type="PANTHER" id="PTHR43155">
    <property type="entry name" value="CYCLIC DI-GMP PHOSPHODIESTERASE PA4108-RELATED"/>
    <property type="match status" value="1"/>
</dbReference>
<dbReference type="CDD" id="cd00077">
    <property type="entry name" value="HDc"/>
    <property type="match status" value="1"/>
</dbReference>
<dbReference type="InterPro" id="IPR006674">
    <property type="entry name" value="HD_domain"/>
</dbReference>
<dbReference type="NCBIfam" id="TIGR00277">
    <property type="entry name" value="HDIG"/>
    <property type="match status" value="1"/>
</dbReference>
<feature type="domain" description="HD" evidence="2">
    <location>
        <begin position="133"/>
        <end position="255"/>
    </location>
</feature>
<dbReference type="PROSITE" id="PS51831">
    <property type="entry name" value="HD"/>
    <property type="match status" value="1"/>
</dbReference>
<keyword evidence="1" id="KW-0472">Membrane</keyword>
<dbReference type="Gene3D" id="1.10.3210.10">
    <property type="entry name" value="Hypothetical protein af1432"/>
    <property type="match status" value="1"/>
</dbReference>
<dbReference type="RefSeq" id="WP_051965405.1">
    <property type="nucleotide sequence ID" value="NZ_CP045798.1"/>
</dbReference>
<dbReference type="Proteomes" id="UP000515847">
    <property type="component" value="Chromosome"/>
</dbReference>
<keyword evidence="5" id="KW-1185">Reference proteome</keyword>
<dbReference type="InterPro" id="IPR037522">
    <property type="entry name" value="HD_GYP_dom"/>
</dbReference>
<dbReference type="InterPro" id="IPR003607">
    <property type="entry name" value="HD/PDEase_dom"/>
</dbReference>
<sequence length="313" mass="34797">MSYNSPLLVVDTKNSAMGTPLKIDNFTHTFSGDKEGYDKKLYTNDSGKFIRAFAPLKKGETTVGLVGVDVNAHFLVEDSKKVKNYIIYAFFFLTMLFSFTNFKLAEILENRKELFDGSINSLVDSINAKDNYTRDHSVNVAYYSTLIAEELGFSASEIRILGALAKLHDIGKIGIRDDILSRPGKLSKEEYEIIKLHPVIGAQILSNIKEAQKYLSIVRNHHERFDGEGYPDGLRGEEIPLMARIVAVADTFDAMTTNRPYRGALPVEAALKELEKNKGSQFDPQVVDAFIKVMMTSNVTVGAKSMNIGGYSA</sequence>
<evidence type="ECO:0000313" key="5">
    <source>
        <dbReference type="Proteomes" id="UP000515847"/>
    </source>
</evidence>